<evidence type="ECO:0000313" key="7">
    <source>
        <dbReference type="EMBL" id="KAL1273603.1"/>
    </source>
</evidence>
<feature type="region of interest" description="Disordered" evidence="5">
    <location>
        <begin position="1"/>
        <end position="34"/>
    </location>
</feature>
<evidence type="ECO:0000256" key="4">
    <source>
        <dbReference type="SAM" id="Coils"/>
    </source>
</evidence>
<keyword evidence="8" id="KW-1185">Reference proteome</keyword>
<dbReference type="PROSITE" id="PS50871">
    <property type="entry name" value="C1Q"/>
    <property type="match status" value="1"/>
</dbReference>
<feature type="coiled-coil region" evidence="4">
    <location>
        <begin position="138"/>
        <end position="165"/>
    </location>
</feature>
<dbReference type="Proteomes" id="UP001558613">
    <property type="component" value="Unassembled WGS sequence"/>
</dbReference>
<accession>A0ABR3N9I5</accession>
<gene>
    <name evidence="7" type="ORF">QQF64_026417</name>
</gene>
<keyword evidence="4" id="KW-0175">Coiled coil</keyword>
<protein>
    <recommendedName>
        <fullName evidence="6">C1q domain-containing protein</fullName>
    </recommendedName>
</protein>
<comment type="caution">
    <text evidence="7">The sequence shown here is derived from an EMBL/GenBank/DDBJ whole genome shotgun (WGS) entry which is preliminary data.</text>
</comment>
<evidence type="ECO:0000256" key="2">
    <source>
        <dbReference type="ARBA" id="ARBA00022525"/>
    </source>
</evidence>
<evidence type="ECO:0000256" key="1">
    <source>
        <dbReference type="ARBA" id="ARBA00004613"/>
    </source>
</evidence>
<feature type="compositionally biased region" description="Basic and acidic residues" evidence="5">
    <location>
        <begin position="16"/>
        <end position="33"/>
    </location>
</feature>
<dbReference type="PANTHER" id="PTHR22923">
    <property type="entry name" value="CEREBELLIN-RELATED"/>
    <property type="match status" value="1"/>
</dbReference>
<dbReference type="PRINTS" id="PR00007">
    <property type="entry name" value="COMPLEMNTC1Q"/>
</dbReference>
<evidence type="ECO:0000256" key="5">
    <source>
        <dbReference type="SAM" id="MobiDB-lite"/>
    </source>
</evidence>
<evidence type="ECO:0000313" key="8">
    <source>
        <dbReference type="Proteomes" id="UP001558613"/>
    </source>
</evidence>
<sequence length="300" mass="33455">MNKVTIDANTCQTHMTEGRMSDETEDKRRDRGRQSHVQLFRDAGFTPTIPWGRVWHVAMAGGFGSSHEDTEVMMLVRIWLSNTGHRGEPAEQPTHLIIQKEATMKLQISIIFLLCIWTTLAEDSMNPKTDNLFESQILQLVQEELNALKDEVRNVISKNEEREKVAFSASLPGLLGPMFFGPYAEATTLVYGNIFTNVGNAYDSNTGIFTAPVKGVYFFNFVVFNAGEKSAAVTLLKNGQLVLAASDNSPGQDTEDTSSNSVSLILEQGDKIHLQLVKGSRVYTDSWMRNTFNGHLLFTL</sequence>
<dbReference type="EMBL" id="JAYMGO010000005">
    <property type="protein sequence ID" value="KAL1273603.1"/>
    <property type="molecule type" value="Genomic_DNA"/>
</dbReference>
<organism evidence="7 8">
    <name type="scientific">Cirrhinus molitorella</name>
    <name type="common">mud carp</name>
    <dbReference type="NCBI Taxonomy" id="172907"/>
    <lineage>
        <taxon>Eukaryota</taxon>
        <taxon>Metazoa</taxon>
        <taxon>Chordata</taxon>
        <taxon>Craniata</taxon>
        <taxon>Vertebrata</taxon>
        <taxon>Euteleostomi</taxon>
        <taxon>Actinopterygii</taxon>
        <taxon>Neopterygii</taxon>
        <taxon>Teleostei</taxon>
        <taxon>Ostariophysi</taxon>
        <taxon>Cypriniformes</taxon>
        <taxon>Cyprinidae</taxon>
        <taxon>Labeoninae</taxon>
        <taxon>Labeonini</taxon>
        <taxon>Cirrhinus</taxon>
    </lineage>
</organism>
<name>A0ABR3N9I5_9TELE</name>
<comment type="subcellular location">
    <subcellularLocation>
        <location evidence="1">Secreted</location>
    </subcellularLocation>
</comment>
<proteinExistence type="predicted"/>
<dbReference type="Pfam" id="PF00386">
    <property type="entry name" value="C1q"/>
    <property type="match status" value="1"/>
</dbReference>
<reference evidence="7 8" key="1">
    <citation type="submission" date="2023-09" db="EMBL/GenBank/DDBJ databases">
        <authorList>
            <person name="Wang M."/>
        </authorList>
    </citation>
    <scope>NUCLEOTIDE SEQUENCE [LARGE SCALE GENOMIC DNA]</scope>
    <source>
        <strain evidence="7">GT-2023</strain>
        <tissue evidence="7">Liver</tissue>
    </source>
</reference>
<keyword evidence="3" id="KW-0732">Signal</keyword>
<evidence type="ECO:0000259" key="6">
    <source>
        <dbReference type="PROSITE" id="PS50871"/>
    </source>
</evidence>
<dbReference type="InterPro" id="IPR008983">
    <property type="entry name" value="Tumour_necrosis_fac-like_dom"/>
</dbReference>
<feature type="domain" description="C1q" evidence="6">
    <location>
        <begin position="160"/>
        <end position="300"/>
    </location>
</feature>
<dbReference type="SUPFAM" id="SSF49842">
    <property type="entry name" value="TNF-like"/>
    <property type="match status" value="1"/>
</dbReference>
<keyword evidence="2" id="KW-0964">Secreted</keyword>
<dbReference type="Gene3D" id="2.60.120.40">
    <property type="match status" value="1"/>
</dbReference>
<evidence type="ECO:0000256" key="3">
    <source>
        <dbReference type="ARBA" id="ARBA00022729"/>
    </source>
</evidence>
<dbReference type="InterPro" id="IPR001073">
    <property type="entry name" value="C1q_dom"/>
</dbReference>
<dbReference type="SMART" id="SM00110">
    <property type="entry name" value="C1Q"/>
    <property type="match status" value="1"/>
</dbReference>
<dbReference type="InterPro" id="IPR050822">
    <property type="entry name" value="Cerebellin_Synaptic_Org"/>
</dbReference>
<dbReference type="PANTHER" id="PTHR22923:SF102">
    <property type="entry name" value="CEREBELLIN 13-RELATED"/>
    <property type="match status" value="1"/>
</dbReference>